<dbReference type="GO" id="GO:0012505">
    <property type="term" value="C:endomembrane system"/>
    <property type="evidence" value="ECO:0007669"/>
    <property type="project" value="UniProtKB-SubCell"/>
</dbReference>
<feature type="disulfide bond" evidence="15">
    <location>
        <begin position="480"/>
        <end position="498"/>
    </location>
</feature>
<keyword evidence="8 16" id="KW-0720">Serine protease</keyword>
<feature type="non-terminal residue" evidence="20">
    <location>
        <position position="1"/>
    </location>
</feature>
<dbReference type="PRINTS" id="PR00261">
    <property type="entry name" value="LDLRECEPTOR"/>
</dbReference>
<dbReference type="FunFam" id="4.10.400.10:FF:000117">
    <property type="entry name" value="Suppressor of tumorigenicity 14 protein homolog"/>
    <property type="match status" value="1"/>
</dbReference>
<dbReference type="EMBL" id="AZIM01001237">
    <property type="protein sequence ID" value="ETE67611.1"/>
    <property type="molecule type" value="Genomic_DNA"/>
</dbReference>
<dbReference type="AlphaFoldDB" id="V8P0A6"/>
<keyword evidence="13" id="KW-0325">Glycoprotein</keyword>
<evidence type="ECO:0000313" key="21">
    <source>
        <dbReference type="Proteomes" id="UP000018936"/>
    </source>
</evidence>
<dbReference type="FunFam" id="2.40.10.10:FF:000002">
    <property type="entry name" value="Transmembrane protease serine"/>
    <property type="match status" value="1"/>
</dbReference>
<dbReference type="InterPro" id="IPR036055">
    <property type="entry name" value="LDL_receptor-like_sf"/>
</dbReference>
<evidence type="ECO:0000256" key="11">
    <source>
        <dbReference type="ARBA" id="ARBA00023157"/>
    </source>
</evidence>
<proteinExistence type="inferred from homology"/>
<evidence type="ECO:0000256" key="5">
    <source>
        <dbReference type="ARBA" id="ARBA00022692"/>
    </source>
</evidence>
<dbReference type="InterPro" id="IPR000859">
    <property type="entry name" value="CUB_dom"/>
</dbReference>
<evidence type="ECO:0000256" key="4">
    <source>
        <dbReference type="ARBA" id="ARBA00022670"/>
    </source>
</evidence>
<dbReference type="Gene3D" id="2.40.10.10">
    <property type="entry name" value="Trypsin-like serine proteases"/>
    <property type="match status" value="2"/>
</dbReference>
<feature type="domain" description="CUB" evidence="18">
    <location>
        <begin position="164"/>
        <end position="283"/>
    </location>
</feature>
<dbReference type="PROSITE" id="PS50240">
    <property type="entry name" value="TRYPSIN_DOM"/>
    <property type="match status" value="1"/>
</dbReference>
<comment type="similarity">
    <text evidence="3">Belongs to the peptidase S1 family. Snake venom subfamily.</text>
</comment>
<evidence type="ECO:0000259" key="19">
    <source>
        <dbReference type="PROSITE" id="PS50240"/>
    </source>
</evidence>
<dbReference type="Pfam" id="PF00089">
    <property type="entry name" value="Trypsin"/>
    <property type="match status" value="2"/>
</dbReference>
<dbReference type="InterPro" id="IPR009003">
    <property type="entry name" value="Peptidase_S1_PA"/>
</dbReference>
<keyword evidence="6" id="KW-0677">Repeat</keyword>
<dbReference type="SUPFAM" id="SSF57424">
    <property type="entry name" value="LDL receptor-like module"/>
    <property type="match status" value="4"/>
</dbReference>
<dbReference type="InterPro" id="IPR001254">
    <property type="entry name" value="Trypsin_dom"/>
</dbReference>
<dbReference type="SUPFAM" id="SSF49854">
    <property type="entry name" value="Spermadhesin, CUB domain"/>
    <property type="match status" value="2"/>
</dbReference>
<dbReference type="CDD" id="cd00041">
    <property type="entry name" value="CUB"/>
    <property type="match status" value="2"/>
</dbReference>
<dbReference type="PANTHER" id="PTHR24252">
    <property type="entry name" value="ACROSIN-RELATED"/>
    <property type="match status" value="1"/>
</dbReference>
<feature type="disulfide bond" evidence="15">
    <location>
        <begin position="456"/>
        <end position="471"/>
    </location>
</feature>
<protein>
    <submittedName>
        <fullName evidence="20">Suppressor of tumorigenicity 14 protein-like protein</fullName>
    </submittedName>
</protein>
<evidence type="ECO:0000256" key="8">
    <source>
        <dbReference type="ARBA" id="ARBA00022825"/>
    </source>
</evidence>
<evidence type="ECO:0000256" key="1">
    <source>
        <dbReference type="ARBA" id="ARBA00004167"/>
    </source>
</evidence>
<evidence type="ECO:0000256" key="16">
    <source>
        <dbReference type="RuleBase" id="RU363034"/>
    </source>
</evidence>
<keyword evidence="21" id="KW-1185">Reference proteome</keyword>
<dbReference type="GO" id="GO:0004252">
    <property type="term" value="F:serine-type endopeptidase activity"/>
    <property type="evidence" value="ECO:0007669"/>
    <property type="project" value="InterPro"/>
</dbReference>
<dbReference type="CDD" id="cd00112">
    <property type="entry name" value="LDLa"/>
    <property type="match status" value="4"/>
</dbReference>
<evidence type="ECO:0000256" key="7">
    <source>
        <dbReference type="ARBA" id="ARBA00022801"/>
    </source>
</evidence>
<dbReference type="PROSITE" id="PS01180">
    <property type="entry name" value="CUB"/>
    <property type="match status" value="2"/>
</dbReference>
<dbReference type="Gene3D" id="4.10.400.10">
    <property type="entry name" value="Low-density Lipoprotein Receptor"/>
    <property type="match status" value="4"/>
</dbReference>
<evidence type="ECO:0000256" key="10">
    <source>
        <dbReference type="ARBA" id="ARBA00023136"/>
    </source>
</evidence>
<dbReference type="SMART" id="SM00042">
    <property type="entry name" value="CUB"/>
    <property type="match status" value="2"/>
</dbReference>
<evidence type="ECO:0000256" key="3">
    <source>
        <dbReference type="ARBA" id="ARBA00009228"/>
    </source>
</evidence>
<evidence type="ECO:0000256" key="12">
    <source>
        <dbReference type="ARBA" id="ARBA00023170"/>
    </source>
</evidence>
<comment type="caution">
    <text evidence="20">The sequence shown here is derived from an EMBL/GenBank/DDBJ whole genome shotgun (WGS) entry which is preliminary data.</text>
</comment>
<comment type="caution">
    <text evidence="15">Lacks conserved residue(s) required for the propagation of feature annotation.</text>
</comment>
<dbReference type="Gene3D" id="2.60.120.290">
    <property type="entry name" value="Spermadhesin, CUB domain"/>
    <property type="match status" value="2"/>
</dbReference>
<dbReference type="InterPro" id="IPR035914">
    <property type="entry name" value="Sperma_CUB_dom_sf"/>
</dbReference>
<keyword evidence="7 16" id="KW-0378">Hydrolase</keyword>
<dbReference type="PROSITE" id="PS00134">
    <property type="entry name" value="TRYPSIN_HIS"/>
    <property type="match status" value="1"/>
</dbReference>
<dbReference type="CDD" id="cd00190">
    <property type="entry name" value="Tryp_SPc"/>
    <property type="match status" value="1"/>
</dbReference>
<sequence>MSEQNPTEQKLIRSKRLRDMNGLEEGVEFLPTMNTKKLEKRGPKRWIVVVIVVSICLLLSLLVGLLVWHFKCSRFIDAYENSSSPEFAALSKNAKNMGSVIAYFVSTFSVPKYKLDVLDNAMANFRGLNLAGSGKLRKQEFQVESLTAFPSDEDIVKATRDNSCKYALHAKEGKVISFTTPGFPNSHYPPNMRCFWALRADVNMVISLTFTTFEIEPCHLGEDFVKVYNSLSPVEERSLVKLCGSFDFSYNLTFISSQNVLLVMLSTDARGRFPGFQAEFFQMPKMISCGGVLKGISGNFTTPYYPAYYPPNLDCVWNIEVPTDKNVKIRFNEFYLEDPGDDSNSCPKDYVEINGVKYCQPSKGFVVMSKTNRITVRFHSDNSHVDNGFSAEYLSFDSNDPCPGKFTCKSGRCIKKELRCDGWFDCPDASDEENCNCTKNQFRCHNKWCKPKYWLCDTVNDCGDNSDELQCECPPDSFKCSNGNCIPMQQKCDGKADCKDGSDEGECGSAATISCQAYTYKCRNNMCVNKKNPECDGAADCSDNSDEENCNCGLRAYSKQSRIVGGMDSNLGEWPWQVSLHVQNEGHVCGASLISNKWLVTAAHCFVEKNYIKFLNHASGVNCVFLNTLLNTMCESLLPNQLTAQMMCVGVLTGGTDACQGDSGGPLTSIEVNNRMFLAGIVSWGDGCARRNKPGVYTRVTKLRTWIKEKTGL</sequence>
<dbReference type="PROSITE" id="PS50068">
    <property type="entry name" value="LDLRA_2"/>
    <property type="match status" value="4"/>
</dbReference>
<evidence type="ECO:0000313" key="20">
    <source>
        <dbReference type="EMBL" id="ETE67611.1"/>
    </source>
</evidence>
<keyword evidence="12" id="KW-0675">Receptor</keyword>
<dbReference type="InterPro" id="IPR002172">
    <property type="entry name" value="LDrepeatLR_classA_rpt"/>
</dbReference>
<evidence type="ECO:0000256" key="13">
    <source>
        <dbReference type="ARBA" id="ARBA00023180"/>
    </source>
</evidence>
<feature type="disulfide bond" evidence="15">
    <location>
        <begin position="535"/>
        <end position="550"/>
    </location>
</feature>
<feature type="disulfide bond" evidence="15">
    <location>
        <begin position="473"/>
        <end position="485"/>
    </location>
</feature>
<feature type="disulfide bond" evidence="15">
    <location>
        <begin position="444"/>
        <end position="462"/>
    </location>
</feature>
<dbReference type="InterPro" id="IPR018114">
    <property type="entry name" value="TRYPSIN_HIS"/>
</dbReference>
<evidence type="ECO:0000256" key="14">
    <source>
        <dbReference type="ARBA" id="ARBA00024195"/>
    </source>
</evidence>
<feature type="disulfide bond" evidence="15">
    <location>
        <begin position="437"/>
        <end position="449"/>
    </location>
</feature>
<dbReference type="FunFam" id="2.60.120.290:FF:000036">
    <property type="entry name" value="Suppressor of tumorigenicity 14 protein homolog"/>
    <property type="match status" value="1"/>
</dbReference>
<evidence type="ECO:0000256" key="15">
    <source>
        <dbReference type="PROSITE-ProRule" id="PRU00124"/>
    </source>
</evidence>
<evidence type="ECO:0000259" key="18">
    <source>
        <dbReference type="PROSITE" id="PS01180"/>
    </source>
</evidence>
<accession>V8P0A6</accession>
<keyword evidence="5 17" id="KW-0812">Transmembrane</keyword>
<dbReference type="Pfam" id="PF00057">
    <property type="entry name" value="Ldl_recept_a"/>
    <property type="match status" value="4"/>
</dbReference>
<feature type="disulfide bond" evidence="15">
    <location>
        <begin position="492"/>
        <end position="507"/>
    </location>
</feature>
<dbReference type="InterPro" id="IPR033116">
    <property type="entry name" value="TRYPSIN_SER"/>
</dbReference>
<name>V8P0A6_OPHHA</name>
<evidence type="ECO:0000256" key="9">
    <source>
        <dbReference type="ARBA" id="ARBA00022989"/>
    </source>
</evidence>
<evidence type="ECO:0000256" key="2">
    <source>
        <dbReference type="ARBA" id="ARBA00004308"/>
    </source>
</evidence>
<dbReference type="Pfam" id="PF00431">
    <property type="entry name" value="CUB"/>
    <property type="match status" value="2"/>
</dbReference>
<organism evidence="20 21">
    <name type="scientific">Ophiophagus hannah</name>
    <name type="common">King cobra</name>
    <name type="synonym">Naja hannah</name>
    <dbReference type="NCBI Taxonomy" id="8665"/>
    <lineage>
        <taxon>Eukaryota</taxon>
        <taxon>Metazoa</taxon>
        <taxon>Chordata</taxon>
        <taxon>Craniata</taxon>
        <taxon>Vertebrata</taxon>
        <taxon>Euteleostomi</taxon>
        <taxon>Lepidosauria</taxon>
        <taxon>Squamata</taxon>
        <taxon>Bifurcata</taxon>
        <taxon>Unidentata</taxon>
        <taxon>Episquamata</taxon>
        <taxon>Toxicofera</taxon>
        <taxon>Serpentes</taxon>
        <taxon>Colubroidea</taxon>
        <taxon>Elapidae</taxon>
        <taxon>Elapinae</taxon>
        <taxon>Ophiophagus</taxon>
    </lineage>
</organism>
<dbReference type="OrthoDB" id="6380398at2759"/>
<comment type="similarity">
    <text evidence="14">Belongs to the peptidase S1 family. CLIP subfamily.</text>
</comment>
<dbReference type="GO" id="GO:0016020">
    <property type="term" value="C:membrane"/>
    <property type="evidence" value="ECO:0007669"/>
    <property type="project" value="UniProtKB-SubCell"/>
</dbReference>
<dbReference type="PROSITE" id="PS00135">
    <property type="entry name" value="TRYPSIN_SER"/>
    <property type="match status" value="1"/>
</dbReference>
<dbReference type="PROSITE" id="PS01209">
    <property type="entry name" value="LDLRA_1"/>
    <property type="match status" value="1"/>
</dbReference>
<feature type="domain" description="CUB" evidence="18">
    <location>
        <begin position="289"/>
        <end position="396"/>
    </location>
</feature>
<feature type="disulfide bond" evidence="15">
    <location>
        <begin position="408"/>
        <end position="426"/>
    </location>
</feature>
<dbReference type="FunFam" id="4.10.400.10:FF:000119">
    <property type="entry name" value="Suppressor of tumorigenicity 14 protein homolog"/>
    <property type="match status" value="1"/>
</dbReference>
<gene>
    <name evidence="20" type="primary">St14</name>
    <name evidence="20" type="ORF">L345_06604</name>
</gene>
<evidence type="ECO:0000256" key="17">
    <source>
        <dbReference type="SAM" id="Phobius"/>
    </source>
</evidence>
<reference evidence="20 21" key="1">
    <citation type="journal article" date="2013" name="Proc. Natl. Acad. Sci. U.S.A.">
        <title>The king cobra genome reveals dynamic gene evolution and adaptation in the snake venom system.</title>
        <authorList>
            <person name="Vonk F.J."/>
            <person name="Casewell N.R."/>
            <person name="Henkel C.V."/>
            <person name="Heimberg A.M."/>
            <person name="Jansen H.J."/>
            <person name="McCleary R.J."/>
            <person name="Kerkkamp H.M."/>
            <person name="Vos R.A."/>
            <person name="Guerreiro I."/>
            <person name="Calvete J.J."/>
            <person name="Wuster W."/>
            <person name="Woods A.E."/>
            <person name="Logan J.M."/>
            <person name="Harrison R.A."/>
            <person name="Castoe T.A."/>
            <person name="de Koning A.P."/>
            <person name="Pollock D.D."/>
            <person name="Yandell M."/>
            <person name="Calderon D."/>
            <person name="Renjifo C."/>
            <person name="Currier R.B."/>
            <person name="Salgado D."/>
            <person name="Pla D."/>
            <person name="Sanz L."/>
            <person name="Hyder A.S."/>
            <person name="Ribeiro J.M."/>
            <person name="Arntzen J.W."/>
            <person name="van den Thillart G.E."/>
            <person name="Boetzer M."/>
            <person name="Pirovano W."/>
            <person name="Dirks R.P."/>
            <person name="Spaink H.P."/>
            <person name="Duboule D."/>
            <person name="McGlinn E."/>
            <person name="Kini R.M."/>
            <person name="Richardson M.K."/>
        </authorList>
    </citation>
    <scope>NUCLEOTIDE SEQUENCE</scope>
    <source>
        <tissue evidence="20">Blood</tissue>
    </source>
</reference>
<keyword evidence="9 17" id="KW-1133">Transmembrane helix</keyword>
<dbReference type="PANTHER" id="PTHR24252:SF17">
    <property type="entry name" value="SUPPRESSOR OF TUMORIGENICITY 14 PROTEIN HOMOLOG-RELATED"/>
    <property type="match status" value="1"/>
</dbReference>
<keyword evidence="10 17" id="KW-0472">Membrane</keyword>
<feature type="disulfide bond" evidence="15">
    <location>
        <begin position="515"/>
        <end position="527"/>
    </location>
</feature>
<dbReference type="InterPro" id="IPR043504">
    <property type="entry name" value="Peptidase_S1_PA_chymotrypsin"/>
</dbReference>
<dbReference type="GO" id="GO:0006508">
    <property type="term" value="P:proteolysis"/>
    <property type="evidence" value="ECO:0007669"/>
    <property type="project" value="UniProtKB-KW"/>
</dbReference>
<dbReference type="Proteomes" id="UP000018936">
    <property type="component" value="Unassembled WGS sequence"/>
</dbReference>
<keyword evidence="11 15" id="KW-1015">Disulfide bond</keyword>
<feature type="disulfide bond" evidence="15">
    <location>
        <begin position="420"/>
        <end position="435"/>
    </location>
</feature>
<feature type="domain" description="Peptidase S1" evidence="19">
    <location>
        <begin position="563"/>
        <end position="712"/>
    </location>
</feature>
<keyword evidence="4 16" id="KW-0645">Protease</keyword>
<dbReference type="SMART" id="SM00020">
    <property type="entry name" value="Tryp_SPc"/>
    <property type="match status" value="1"/>
</dbReference>
<feature type="transmembrane region" description="Helical" evidence="17">
    <location>
        <begin position="46"/>
        <end position="70"/>
    </location>
</feature>
<dbReference type="InterPro" id="IPR023415">
    <property type="entry name" value="LDLR_class-A_CS"/>
</dbReference>
<comment type="subcellular location">
    <subcellularLocation>
        <location evidence="2">Endomembrane system</location>
    </subcellularLocation>
    <subcellularLocation>
        <location evidence="1">Membrane</location>
        <topology evidence="1">Single-pass membrane protein</topology>
    </subcellularLocation>
</comment>
<dbReference type="SUPFAM" id="SSF50494">
    <property type="entry name" value="Trypsin-like serine proteases"/>
    <property type="match status" value="1"/>
</dbReference>
<evidence type="ECO:0000256" key="6">
    <source>
        <dbReference type="ARBA" id="ARBA00022737"/>
    </source>
</evidence>
<dbReference type="FunFam" id="4.10.400.10:FF:000045">
    <property type="entry name" value="Low-density lipoprotein receptor-related protein 2"/>
    <property type="match status" value="1"/>
</dbReference>
<dbReference type="SMART" id="SM00192">
    <property type="entry name" value="LDLa"/>
    <property type="match status" value="4"/>
</dbReference>